<dbReference type="EMBL" id="JAVIJP010000002">
    <property type="protein sequence ID" value="KAL3655200.1"/>
    <property type="molecule type" value="Genomic_DNA"/>
</dbReference>
<dbReference type="InterPro" id="IPR050942">
    <property type="entry name" value="F-box_BR-signaling"/>
</dbReference>
<dbReference type="AlphaFoldDB" id="A0ABD3EL95"/>
<name>A0ABD3EL95_9LAMI</name>
<evidence type="ECO:0000313" key="3">
    <source>
        <dbReference type="Proteomes" id="UP001632038"/>
    </source>
</evidence>
<evidence type="ECO:0000313" key="2">
    <source>
        <dbReference type="EMBL" id="KAL3655200.1"/>
    </source>
</evidence>
<sequence>MASLVKRCWATGSSLLRRISAGSVGPCQHFADRQLGAQMMTTGVDSRIMSPPWLMLPPVFEEGGDMVYKFYNLSEDKEESFRKKRSNKSEEEETADDDAEFVGSSHGWLALFNQRNNHLFLYNPITNRHIKLPPIKTLPDPEINLSPDGRGSVSKLILSSSPDDDECIAMMIFGPNRRLAFCHPCRSTEWTPIGVLYDFDTMVPRPYLDIAYSSTQKLLFCNTTNPLYLECWDLANSLSPRIHSSFRFRWMDYSKRLTVWTRTRSRPLSVLNLVYAEEYNQLFLVRRYVMERMGPDGNQSSLDPIYFGKYRGWDNRFPYQTIWFDAYKFEFGVEKPQLVEGSLDGLAMFVGINHSIAMPLTPELKLSPNCIYYTDSNRILIPPSSLYGGHDIGIFDYTNMTISPCYNFPLDFESIKRIMPAPMWFTPSHH</sequence>
<organism evidence="2 3">
    <name type="scientific">Castilleja foliolosa</name>
    <dbReference type="NCBI Taxonomy" id="1961234"/>
    <lineage>
        <taxon>Eukaryota</taxon>
        <taxon>Viridiplantae</taxon>
        <taxon>Streptophyta</taxon>
        <taxon>Embryophyta</taxon>
        <taxon>Tracheophyta</taxon>
        <taxon>Spermatophyta</taxon>
        <taxon>Magnoliopsida</taxon>
        <taxon>eudicotyledons</taxon>
        <taxon>Gunneridae</taxon>
        <taxon>Pentapetalae</taxon>
        <taxon>asterids</taxon>
        <taxon>lamiids</taxon>
        <taxon>Lamiales</taxon>
        <taxon>Orobanchaceae</taxon>
        <taxon>Pedicularideae</taxon>
        <taxon>Castillejinae</taxon>
        <taxon>Castilleja</taxon>
    </lineage>
</organism>
<dbReference type="Pfam" id="PF03478">
    <property type="entry name" value="Beta-prop_KIB1-4"/>
    <property type="match status" value="1"/>
</dbReference>
<dbReference type="InterPro" id="IPR005174">
    <property type="entry name" value="KIB1-4_b-propeller"/>
</dbReference>
<feature type="domain" description="KIB1-4 beta-propeller" evidence="1">
    <location>
        <begin position="96"/>
        <end position="396"/>
    </location>
</feature>
<evidence type="ECO:0000259" key="1">
    <source>
        <dbReference type="Pfam" id="PF03478"/>
    </source>
</evidence>
<accession>A0ABD3EL95</accession>
<reference evidence="3" key="1">
    <citation type="journal article" date="2024" name="IScience">
        <title>Strigolactones Initiate the Formation of Haustorium-like Structures in Castilleja.</title>
        <authorList>
            <person name="Buerger M."/>
            <person name="Peterson D."/>
            <person name="Chory J."/>
        </authorList>
    </citation>
    <scope>NUCLEOTIDE SEQUENCE [LARGE SCALE GENOMIC DNA]</scope>
</reference>
<keyword evidence="3" id="KW-1185">Reference proteome</keyword>
<gene>
    <name evidence="2" type="ORF">CASFOL_000986</name>
</gene>
<dbReference type="PANTHER" id="PTHR44259">
    <property type="entry name" value="OS07G0183000 PROTEIN-RELATED"/>
    <property type="match status" value="1"/>
</dbReference>
<dbReference type="PANTHER" id="PTHR44259:SF37">
    <property type="entry name" value="DUF1618 DOMAIN-CONTAINING PROTEIN"/>
    <property type="match status" value="1"/>
</dbReference>
<dbReference type="Proteomes" id="UP001632038">
    <property type="component" value="Unassembled WGS sequence"/>
</dbReference>
<protein>
    <recommendedName>
        <fullName evidence="1">KIB1-4 beta-propeller domain-containing protein</fullName>
    </recommendedName>
</protein>
<proteinExistence type="predicted"/>
<comment type="caution">
    <text evidence="2">The sequence shown here is derived from an EMBL/GenBank/DDBJ whole genome shotgun (WGS) entry which is preliminary data.</text>
</comment>